<keyword evidence="1" id="KW-1133">Transmembrane helix</keyword>
<reference evidence="3 4" key="1">
    <citation type="submission" date="2016-05" db="EMBL/GenBank/DDBJ databases">
        <title>Nuclear genome of Blastocystis sp. subtype 1 NandII.</title>
        <authorList>
            <person name="Gentekaki E."/>
            <person name="Curtis B."/>
            <person name="Stairs C."/>
            <person name="Eme L."/>
            <person name="Herman E."/>
            <person name="Klimes V."/>
            <person name="Arias M.C."/>
            <person name="Elias M."/>
            <person name="Hilliou F."/>
            <person name="Klute M."/>
            <person name="Malik S.-B."/>
            <person name="Pightling A."/>
            <person name="Rachubinski R."/>
            <person name="Salas D."/>
            <person name="Schlacht A."/>
            <person name="Suga H."/>
            <person name="Archibald J."/>
            <person name="Ball S.G."/>
            <person name="Clark G."/>
            <person name="Dacks J."/>
            <person name="Van Der Giezen M."/>
            <person name="Tsaousis A."/>
            <person name="Roger A."/>
        </authorList>
    </citation>
    <scope>NUCLEOTIDE SEQUENCE [LARGE SCALE GENOMIC DNA]</scope>
    <source>
        <strain evidence="4">ATCC 50177 / NandII</strain>
    </source>
</reference>
<dbReference type="Proteomes" id="UP000078348">
    <property type="component" value="Unassembled WGS sequence"/>
</dbReference>
<gene>
    <name evidence="3" type="ORF">AV274_0769</name>
</gene>
<feature type="chain" id="PRO_5008274716" evidence="2">
    <location>
        <begin position="20"/>
        <end position="504"/>
    </location>
</feature>
<evidence type="ECO:0000256" key="2">
    <source>
        <dbReference type="SAM" id="SignalP"/>
    </source>
</evidence>
<feature type="transmembrane region" description="Helical" evidence="1">
    <location>
        <begin position="460"/>
        <end position="478"/>
    </location>
</feature>
<feature type="transmembrane region" description="Helical" evidence="1">
    <location>
        <begin position="412"/>
        <end position="428"/>
    </location>
</feature>
<accession>A0A196SMM9</accession>
<keyword evidence="1" id="KW-0812">Transmembrane</keyword>
<evidence type="ECO:0000256" key="1">
    <source>
        <dbReference type="SAM" id="Phobius"/>
    </source>
</evidence>
<feature type="transmembrane region" description="Helical" evidence="1">
    <location>
        <begin position="484"/>
        <end position="503"/>
    </location>
</feature>
<evidence type="ECO:0000313" key="3">
    <source>
        <dbReference type="EMBL" id="OAO17526.1"/>
    </source>
</evidence>
<dbReference type="EMBL" id="LXWW01000027">
    <property type="protein sequence ID" value="OAO17526.1"/>
    <property type="molecule type" value="Genomic_DNA"/>
</dbReference>
<feature type="transmembrane region" description="Helical" evidence="1">
    <location>
        <begin position="85"/>
        <end position="106"/>
    </location>
</feature>
<feature type="signal peptide" evidence="2">
    <location>
        <begin position="1"/>
        <end position="19"/>
    </location>
</feature>
<proteinExistence type="predicted"/>
<keyword evidence="1" id="KW-0472">Membrane</keyword>
<comment type="caution">
    <text evidence="3">The sequence shown here is derived from an EMBL/GenBank/DDBJ whole genome shotgun (WGS) entry which is preliminary data.</text>
</comment>
<sequence length="504" mass="57368">MKRQFFLLLLLLLFLSVQGFGFLDEEPEEQERVVEPIKYDGLFETDIEKMAFSDDLTTPVYDRLSVLYGAIQAAWSSLMANGQTVFAVMTSMLLSFAVIDCCKWLFSLGVMRLEYKKVQKAVSNCKLGELSVHDASELLFTVQQSVITLIASYRNALERKSDHLVLNISKPSRSFRLYQEVITQTADACIESLTKCIHNPASKETEISDWYNLVSRLLLFCEMVLPADAMSALRKQLDEAGRTDKEVTDLVCADSMQLMQTQLTKESILETQLYAQQNPYSVVRAKDLFVSTALMLNLSRSLAEQQHKETAEVKETVDVVKETVNAVKKTQDDQIHRSRFNPWFDRCLPFLLYPVLAIAVAREVPVLVNDPSSFLQRLRTVGLALFTRLWNFIRSFSAFSNFSIFSKESWKDMAIVLLICFVLIYYSSNIIGAVLSWCIQHLILIATAGAVFVQFCNGSYIPIAFLLIYCGYLGGVYYLKWWSVFFLTLFLVASACVYAFMYAM</sequence>
<organism evidence="3 4">
    <name type="scientific">Blastocystis sp. subtype 1 (strain ATCC 50177 / NandII)</name>
    <dbReference type="NCBI Taxonomy" id="478820"/>
    <lineage>
        <taxon>Eukaryota</taxon>
        <taxon>Sar</taxon>
        <taxon>Stramenopiles</taxon>
        <taxon>Bigyra</taxon>
        <taxon>Opalozoa</taxon>
        <taxon>Opalinata</taxon>
        <taxon>Blastocystidae</taxon>
        <taxon>Blastocystis</taxon>
    </lineage>
</organism>
<protein>
    <submittedName>
        <fullName evidence="3">Uncharacterized protein</fullName>
    </submittedName>
</protein>
<keyword evidence="4" id="KW-1185">Reference proteome</keyword>
<dbReference type="AlphaFoldDB" id="A0A196SMM9"/>
<name>A0A196SMM9_BLAHN</name>
<keyword evidence="2" id="KW-0732">Signal</keyword>
<evidence type="ECO:0000313" key="4">
    <source>
        <dbReference type="Proteomes" id="UP000078348"/>
    </source>
</evidence>